<feature type="binding site" evidence="9">
    <location>
        <begin position="323"/>
        <end position="324"/>
    </location>
    <ligand>
        <name>ATP</name>
        <dbReference type="ChEBI" id="CHEBI:30616"/>
    </ligand>
</feature>
<dbReference type="InterPro" id="IPR002315">
    <property type="entry name" value="tRNA-synt_gly"/>
</dbReference>
<dbReference type="GO" id="GO:0005737">
    <property type="term" value="C:cytoplasm"/>
    <property type="evidence" value="ECO:0007669"/>
    <property type="project" value="UniProtKB-SubCell"/>
</dbReference>
<keyword evidence="4 9" id="KW-0436">Ligase</keyword>
<dbReference type="InterPro" id="IPR036621">
    <property type="entry name" value="Anticodon-bd_dom_sf"/>
</dbReference>
<dbReference type="NCBIfam" id="NF003211">
    <property type="entry name" value="PRK04173.1"/>
    <property type="match status" value="1"/>
</dbReference>
<evidence type="ECO:0000256" key="2">
    <source>
        <dbReference type="ARBA" id="ARBA00008226"/>
    </source>
</evidence>
<name>A0A832SUY6_9EURY</name>
<evidence type="ECO:0000313" key="11">
    <source>
        <dbReference type="EMBL" id="HII70707.1"/>
    </source>
</evidence>
<feature type="binding site" evidence="9">
    <location>
        <begin position="432"/>
        <end position="436"/>
    </location>
    <ligand>
        <name>substrate</name>
    </ligand>
</feature>
<evidence type="ECO:0000256" key="9">
    <source>
        <dbReference type="HAMAP-Rule" id="MF_00253"/>
    </source>
</evidence>
<evidence type="ECO:0000256" key="6">
    <source>
        <dbReference type="ARBA" id="ARBA00022840"/>
    </source>
</evidence>
<dbReference type="InterPro" id="IPR002314">
    <property type="entry name" value="aa-tRNA-synt_IIb"/>
</dbReference>
<evidence type="ECO:0000256" key="4">
    <source>
        <dbReference type="ARBA" id="ARBA00022598"/>
    </source>
</evidence>
<dbReference type="InterPro" id="IPR027031">
    <property type="entry name" value="Gly-tRNA_synthase/POLG2"/>
</dbReference>
<dbReference type="GO" id="GO:0044281">
    <property type="term" value="P:small molecule metabolic process"/>
    <property type="evidence" value="ECO:0007669"/>
    <property type="project" value="UniProtKB-ARBA"/>
</dbReference>
<dbReference type="PANTHER" id="PTHR10745:SF0">
    <property type="entry name" value="GLYCINE--TRNA LIGASE"/>
    <property type="match status" value="1"/>
</dbReference>
<feature type="domain" description="Aminoacyl-transfer RNA synthetases class-II family profile" evidence="10">
    <location>
        <begin position="4"/>
        <end position="459"/>
    </location>
</feature>
<evidence type="ECO:0000259" key="10">
    <source>
        <dbReference type="PROSITE" id="PS50862"/>
    </source>
</evidence>
<organism evidence="11 12">
    <name type="scientific">Methanopyrus kandleri</name>
    <dbReference type="NCBI Taxonomy" id="2320"/>
    <lineage>
        <taxon>Archaea</taxon>
        <taxon>Methanobacteriati</taxon>
        <taxon>Methanobacteriota</taxon>
        <taxon>Methanomada group</taxon>
        <taxon>Methanopyri</taxon>
        <taxon>Methanopyrales</taxon>
        <taxon>Methanopyraceae</taxon>
        <taxon>Methanopyrus</taxon>
    </lineage>
</organism>
<dbReference type="PROSITE" id="PS50862">
    <property type="entry name" value="AA_TRNA_LIGASE_II"/>
    <property type="match status" value="1"/>
</dbReference>
<dbReference type="RefSeq" id="WP_011018524.1">
    <property type="nucleotide sequence ID" value="NZ_DUJS01000004.1"/>
</dbReference>
<keyword evidence="7 9" id="KW-0648">Protein biosynthesis</keyword>
<dbReference type="GeneID" id="1477455"/>
<dbReference type="Proteomes" id="UP000619545">
    <property type="component" value="Unassembled WGS sequence"/>
</dbReference>
<dbReference type="SUPFAM" id="SSF52954">
    <property type="entry name" value="Class II aaRS ABD-related"/>
    <property type="match status" value="1"/>
</dbReference>
<comment type="catalytic activity">
    <reaction evidence="9">
        <text>tRNA(Gly) + glycine + ATP = glycyl-tRNA(Gly) + AMP + diphosphate</text>
        <dbReference type="Rhea" id="RHEA:16013"/>
        <dbReference type="Rhea" id="RHEA-COMP:9664"/>
        <dbReference type="Rhea" id="RHEA-COMP:9683"/>
        <dbReference type="ChEBI" id="CHEBI:30616"/>
        <dbReference type="ChEBI" id="CHEBI:33019"/>
        <dbReference type="ChEBI" id="CHEBI:57305"/>
        <dbReference type="ChEBI" id="CHEBI:78442"/>
        <dbReference type="ChEBI" id="CHEBI:78522"/>
        <dbReference type="ChEBI" id="CHEBI:456215"/>
        <dbReference type="EC" id="6.1.1.14"/>
    </reaction>
</comment>
<dbReference type="SMR" id="A0A832SUY6"/>
<evidence type="ECO:0000313" key="12">
    <source>
        <dbReference type="Proteomes" id="UP000619545"/>
    </source>
</evidence>
<dbReference type="PANTHER" id="PTHR10745">
    <property type="entry name" value="GLYCYL-TRNA SYNTHETASE/DNA POLYMERASE SUBUNIT GAMMA-2"/>
    <property type="match status" value="1"/>
</dbReference>
<keyword evidence="8 9" id="KW-0030">Aminoacyl-tRNA synthetase</keyword>
<protein>
    <recommendedName>
        <fullName evidence="9">Glycine--tRNA ligase</fullName>
        <ecNumber evidence="9">6.1.1.14</ecNumber>
    </recommendedName>
    <alternativeName>
        <fullName evidence="9">Glycyl-tRNA synthetase</fullName>
        <shortName evidence="9">GlyRS</shortName>
    </alternativeName>
</protein>
<dbReference type="OMA" id="MEMQYFV"/>
<dbReference type="Pfam" id="PF03129">
    <property type="entry name" value="HGTP_anticodon"/>
    <property type="match status" value="1"/>
</dbReference>
<evidence type="ECO:0000256" key="7">
    <source>
        <dbReference type="ARBA" id="ARBA00022917"/>
    </source>
</evidence>
<dbReference type="GO" id="GO:0005524">
    <property type="term" value="F:ATP binding"/>
    <property type="evidence" value="ECO:0007669"/>
    <property type="project" value="UniProtKB-UniRule"/>
</dbReference>
<dbReference type="Gene3D" id="3.40.50.800">
    <property type="entry name" value="Anticodon-binding domain"/>
    <property type="match status" value="1"/>
</dbReference>
<comment type="function">
    <text evidence="9">Catalyzes the attachment of glycine to tRNA(Gly).</text>
</comment>
<dbReference type="CDD" id="cd00774">
    <property type="entry name" value="GlyRS-like_core"/>
    <property type="match status" value="1"/>
</dbReference>
<feature type="binding site" evidence="9">
    <location>
        <begin position="436"/>
        <end position="439"/>
    </location>
    <ligand>
        <name>ATP</name>
        <dbReference type="ChEBI" id="CHEBI:30616"/>
    </ligand>
</feature>
<dbReference type="GO" id="GO:0004820">
    <property type="term" value="F:glycine-tRNA ligase activity"/>
    <property type="evidence" value="ECO:0007669"/>
    <property type="project" value="UniProtKB-UniRule"/>
</dbReference>
<dbReference type="SUPFAM" id="SSF55681">
    <property type="entry name" value="Class II aaRS and biotin synthetases"/>
    <property type="match status" value="1"/>
</dbReference>
<dbReference type="EC" id="6.1.1.14" evidence="9"/>
<keyword evidence="6 9" id="KW-0067">ATP-binding</keyword>
<dbReference type="InterPro" id="IPR033731">
    <property type="entry name" value="GlyRS-like_core"/>
</dbReference>
<gene>
    <name evidence="9 11" type="primary">glyS</name>
    <name evidence="11" type="ORF">HA336_05690</name>
</gene>
<feature type="binding site" evidence="9">
    <location>
        <position position="164"/>
    </location>
    <ligand>
        <name>substrate</name>
    </ligand>
</feature>
<dbReference type="Gene3D" id="3.30.40.230">
    <property type="match status" value="2"/>
</dbReference>
<dbReference type="Pfam" id="PF00587">
    <property type="entry name" value="tRNA-synt_2b"/>
    <property type="match status" value="1"/>
</dbReference>
<dbReference type="AlphaFoldDB" id="A0A832SUY6"/>
<dbReference type="FunFam" id="3.30.40.230:FF:000005">
    <property type="entry name" value="Glycine--tRNA ligase"/>
    <property type="match status" value="1"/>
</dbReference>
<dbReference type="CDD" id="cd00858">
    <property type="entry name" value="GlyRS_anticodon"/>
    <property type="match status" value="1"/>
</dbReference>
<keyword evidence="5 9" id="KW-0547">Nucleotide-binding</keyword>
<evidence type="ECO:0000256" key="3">
    <source>
        <dbReference type="ARBA" id="ARBA00022490"/>
    </source>
</evidence>
<dbReference type="GO" id="GO:0006426">
    <property type="term" value="P:glycyl-tRNA aminoacylation"/>
    <property type="evidence" value="ECO:0007669"/>
    <property type="project" value="UniProtKB-UniRule"/>
</dbReference>
<dbReference type="InterPro" id="IPR004154">
    <property type="entry name" value="Anticodon-bd"/>
</dbReference>
<dbReference type="PRINTS" id="PR01043">
    <property type="entry name" value="TRNASYNTHGLY"/>
</dbReference>
<evidence type="ECO:0000256" key="5">
    <source>
        <dbReference type="ARBA" id="ARBA00022741"/>
    </source>
</evidence>
<feature type="binding site" evidence="9">
    <location>
        <position position="98"/>
    </location>
    <ligand>
        <name>substrate</name>
    </ligand>
</feature>
<dbReference type="EMBL" id="DUJS01000004">
    <property type="protein sequence ID" value="HII70707.1"/>
    <property type="molecule type" value="Genomic_DNA"/>
</dbReference>
<comment type="subcellular location">
    <subcellularLocation>
        <location evidence="1 9">Cytoplasm</location>
    </subcellularLocation>
</comment>
<accession>A0A832SUY6</accession>
<dbReference type="Gene3D" id="3.30.720.200">
    <property type="match status" value="1"/>
</dbReference>
<keyword evidence="3 9" id="KW-0963">Cytoplasm</keyword>
<feature type="binding site" evidence="9">
    <location>
        <begin position="211"/>
        <end position="215"/>
    </location>
    <ligand>
        <name>substrate</name>
    </ligand>
</feature>
<comment type="caution">
    <text evidence="11">The sequence shown here is derived from an EMBL/GenBank/DDBJ whole genome shotgun (WGS) entry which is preliminary data.</text>
</comment>
<comment type="similarity">
    <text evidence="2 9">Belongs to the class-II aminoacyl-tRNA synthetase family.</text>
</comment>
<dbReference type="InterPro" id="IPR045864">
    <property type="entry name" value="aa-tRNA-synth_II/BPL/LPL"/>
</dbReference>
<proteinExistence type="inferred from homology"/>
<dbReference type="Gene3D" id="3.30.930.10">
    <property type="entry name" value="Bira Bifunctional Protein, Domain 2"/>
    <property type="match status" value="2"/>
</dbReference>
<dbReference type="InterPro" id="IPR022960">
    <property type="entry name" value="Gly_tRNA_ligase_arc"/>
</dbReference>
<feature type="binding site" evidence="9">
    <location>
        <begin position="196"/>
        <end position="198"/>
    </location>
    <ligand>
        <name>ATP</name>
        <dbReference type="ChEBI" id="CHEBI:30616"/>
    </ligand>
</feature>
<evidence type="ECO:0000256" key="8">
    <source>
        <dbReference type="ARBA" id="ARBA00023146"/>
    </source>
</evidence>
<sequence length="571" mass="66079">MTEDVYERIMEIARRRGFILPAFRIYGGARGFYDYGPLGALLKRKIEEKWREYYVHKEGFMEIEAPNLLIGEVFEASGHVEHFIDPMTHCSECGEFFRADHLAEEELGVDAEGMSPEELEDLIREHDLRCPECGGELAEVTEFNLMFDTNIGPKEGRTGYLRPETAQAIFIQFKDLYRWARQKLPFGVVQIGRAYRNEISPRQGVIRLREFTQAEAEVFFDPEEKEYPGFERYADEVLKFYPIEEQRKENGEMLEMSVREAVEEGMVSQPIGYFLGLTKRMLNEMGVPNEAIRSRQHLPEERAHYASDCWDVEVKLERFGWVEVVGIADRTDYDLKKHSEHSGEDLRAFRELEEPKIVYRPEPVMKELGPRFKSDAPKIAEALRRITAESEDELKGGLTVEVDGKEVEVPPECYEIVKEKVTGERFYPHVIEPSYGIDRILYCVLEHNFDPEEGVFRFPAWLAPIEVGVFPLLKRSDMVEYARRVARMLREEGFTVEYDDSGSIGRRYARADEIGVPYCVTVDHETLEDDTVTIRDRDTTEQVRVEVDELADVLRGLIDGDLEFEEAGDPV</sequence>
<dbReference type="HAMAP" id="MF_00253_A">
    <property type="entry name" value="Gly_tRNA_synth_A"/>
    <property type="match status" value="1"/>
</dbReference>
<reference evidence="11" key="1">
    <citation type="journal article" date="2020" name="bioRxiv">
        <title>A rank-normalized archaeal taxonomy based on genome phylogeny resolves widespread incomplete and uneven classifications.</title>
        <authorList>
            <person name="Rinke C."/>
            <person name="Chuvochina M."/>
            <person name="Mussig A.J."/>
            <person name="Chaumeil P.-A."/>
            <person name="Waite D.W."/>
            <person name="Whitman W.B."/>
            <person name="Parks D.H."/>
            <person name="Hugenholtz P."/>
        </authorList>
    </citation>
    <scope>NUCLEOTIDE SEQUENCE</scope>
    <source>
        <strain evidence="11">UBA8853</strain>
    </source>
</reference>
<dbReference type="FunFam" id="3.40.50.800:FF:000002">
    <property type="entry name" value="Glycine--tRNA ligase"/>
    <property type="match status" value="1"/>
</dbReference>
<dbReference type="InterPro" id="IPR006195">
    <property type="entry name" value="aa-tRNA-synth_II"/>
</dbReference>
<feature type="binding site" evidence="9">
    <location>
        <begin position="206"/>
        <end position="211"/>
    </location>
    <ligand>
        <name>ATP</name>
        <dbReference type="ChEBI" id="CHEBI:30616"/>
    </ligand>
</feature>
<evidence type="ECO:0000256" key="1">
    <source>
        <dbReference type="ARBA" id="ARBA00004496"/>
    </source>
</evidence>
<dbReference type="NCBIfam" id="TIGR00389">
    <property type="entry name" value="glyS_dimeric"/>
    <property type="match status" value="1"/>
</dbReference>